<protein>
    <recommendedName>
        <fullName evidence="3">UBA domain-containing protein</fullName>
    </recommendedName>
</protein>
<feature type="region of interest" description="Disordered" evidence="2">
    <location>
        <begin position="72"/>
        <end position="91"/>
    </location>
</feature>
<feature type="compositionally biased region" description="Pro residues" evidence="2">
    <location>
        <begin position="368"/>
        <end position="381"/>
    </location>
</feature>
<feature type="compositionally biased region" description="Basic and acidic residues" evidence="2">
    <location>
        <begin position="47"/>
        <end position="60"/>
    </location>
</feature>
<dbReference type="Pfam" id="PF07223">
    <property type="entry name" value="DUF1421"/>
    <property type="match status" value="1"/>
</dbReference>
<dbReference type="EMBL" id="PYDT01000009">
    <property type="protein sequence ID" value="THU48952.1"/>
    <property type="molecule type" value="Genomic_DNA"/>
</dbReference>
<sequence length="646" mass="70071">MNASKFMDKQIMELSGSSAPADKFFDLLNPQEDHQIDGAASGGGSGVKKEQQQQQKQGEKAEIFPSYEFHPIRAVGSSSPPTTSGGLGGSWPTWGSVDSKLASFNLQNAGILEPHEPTKAIHQKEKSTYDVAMVAEIDTTVKRYADNLMNALEGVNSRLLQLENRTHHLENSVDELKVAVGNNNGSTDGRLRQFENILRENAGILEPHEPTKAIHQKEKSTYDVAMVAEIDTTVKRYADNLMNALEGVNSRLLQLENRTHHLENSVDELKVAVGNNNGSTDGRLRQFENILREVQSGVQILRDKQDIVEAQLHLAQLKASKGEQQQQQNSKTVQPDSRQHDVPASLQPIQQSYQQPVPPAQPTVLPAPQVPNAPPPAPQQNPPLHMHPQLPQPQVPSVPSLPRESGFPPAAQHAEATHQQYQVPVQHPQAAPPPPPSGPQHYQPPHLPQYSQPPQSQHSVNPTQQLPPPMPQHAEESAPYAPPPQSYPPSIYQPATFPQPPSGPPQQFFVPNSSMYGPPTSKPNSGPPPSSGYGPPTGPSYSDSAYGGLPSSQSSSPMKHFTPSVPSGGSSNYPRLPTARILPQAPQTASGSSSPSGTRLPIDDVVEKVATMGFSRDQVRATVRKLTENGQSVDLNVVLDRLMNDG</sequence>
<comment type="caution">
    <text evidence="4">The sequence shown here is derived from an EMBL/GenBank/DDBJ whole genome shotgun (WGS) entry which is preliminary data.</text>
</comment>
<feature type="compositionally biased region" description="Polar residues" evidence="2">
    <location>
        <begin position="585"/>
        <end position="597"/>
    </location>
</feature>
<feature type="compositionally biased region" description="Low complexity" evidence="2">
    <location>
        <begin position="418"/>
        <end position="429"/>
    </location>
</feature>
<feature type="coiled-coil region" evidence="1">
    <location>
        <begin position="145"/>
        <end position="179"/>
    </location>
</feature>
<dbReference type="InterPro" id="IPR010820">
    <property type="entry name" value="DUF1421"/>
</dbReference>
<feature type="region of interest" description="Disordered" evidence="2">
    <location>
        <begin position="318"/>
        <end position="601"/>
    </location>
</feature>
<feature type="coiled-coil region" evidence="1">
    <location>
        <begin position="238"/>
        <end position="272"/>
    </location>
</feature>
<dbReference type="Proteomes" id="UP000317650">
    <property type="component" value="Chromosome 6"/>
</dbReference>
<dbReference type="PROSITE" id="PS50030">
    <property type="entry name" value="UBA"/>
    <property type="match status" value="1"/>
</dbReference>
<dbReference type="PANTHER" id="PTHR31805">
    <property type="entry name" value="RECEPTOR-LIKE KINASE, PUTATIVE (DUF1421)-RELATED"/>
    <property type="match status" value="1"/>
</dbReference>
<evidence type="ECO:0000256" key="1">
    <source>
        <dbReference type="SAM" id="Coils"/>
    </source>
</evidence>
<feature type="compositionally biased region" description="Polar residues" evidence="2">
    <location>
        <begin position="322"/>
        <end position="336"/>
    </location>
</feature>
<feature type="compositionally biased region" description="Polar residues" evidence="2">
    <location>
        <begin position="564"/>
        <end position="573"/>
    </location>
</feature>
<name>A0A4S8IN08_MUSBA</name>
<keyword evidence="5" id="KW-1185">Reference proteome</keyword>
<dbReference type="AlphaFoldDB" id="A0A4S8IN08"/>
<feature type="compositionally biased region" description="Low complexity" evidence="2">
    <location>
        <begin position="505"/>
        <end position="524"/>
    </location>
</feature>
<feature type="compositionally biased region" description="Low complexity" evidence="2">
    <location>
        <begin position="531"/>
        <end position="542"/>
    </location>
</feature>
<dbReference type="PANTHER" id="PTHR31805:SF14">
    <property type="entry name" value="RECEPTOR-LIKE KINASE, PUTATIVE (DUF1421)-RELATED"/>
    <property type="match status" value="1"/>
</dbReference>
<organism evidence="4 5">
    <name type="scientific">Musa balbisiana</name>
    <name type="common">Banana</name>
    <dbReference type="NCBI Taxonomy" id="52838"/>
    <lineage>
        <taxon>Eukaryota</taxon>
        <taxon>Viridiplantae</taxon>
        <taxon>Streptophyta</taxon>
        <taxon>Embryophyta</taxon>
        <taxon>Tracheophyta</taxon>
        <taxon>Spermatophyta</taxon>
        <taxon>Magnoliopsida</taxon>
        <taxon>Liliopsida</taxon>
        <taxon>Zingiberales</taxon>
        <taxon>Musaceae</taxon>
        <taxon>Musa</taxon>
    </lineage>
</organism>
<feature type="compositionally biased region" description="Low complexity" evidence="2">
    <location>
        <begin position="76"/>
        <end position="91"/>
    </location>
</feature>
<proteinExistence type="predicted"/>
<dbReference type="STRING" id="52838.A0A4S8IN08"/>
<evidence type="ECO:0000313" key="4">
    <source>
        <dbReference type="EMBL" id="THU48952.1"/>
    </source>
</evidence>
<feature type="compositionally biased region" description="Low complexity" evidence="2">
    <location>
        <begin position="439"/>
        <end position="459"/>
    </location>
</feature>
<dbReference type="InterPro" id="IPR015940">
    <property type="entry name" value="UBA"/>
</dbReference>
<reference evidence="4 5" key="1">
    <citation type="journal article" date="2019" name="Nat. Plants">
        <title>Genome sequencing of Musa balbisiana reveals subgenome evolution and function divergence in polyploid bananas.</title>
        <authorList>
            <person name="Yao X."/>
        </authorList>
    </citation>
    <scope>NUCLEOTIDE SEQUENCE [LARGE SCALE GENOMIC DNA]</scope>
    <source>
        <strain evidence="5">cv. DH-PKW</strain>
        <tissue evidence="4">Leaves</tissue>
    </source>
</reference>
<evidence type="ECO:0000259" key="3">
    <source>
        <dbReference type="PROSITE" id="PS50030"/>
    </source>
</evidence>
<accession>A0A4S8IN08</accession>
<evidence type="ECO:0000313" key="5">
    <source>
        <dbReference type="Proteomes" id="UP000317650"/>
    </source>
</evidence>
<gene>
    <name evidence="4" type="ORF">C4D60_Mb06t04420</name>
</gene>
<feature type="region of interest" description="Disordered" evidence="2">
    <location>
        <begin position="28"/>
        <end position="60"/>
    </location>
</feature>
<evidence type="ECO:0000256" key="2">
    <source>
        <dbReference type="SAM" id="MobiDB-lite"/>
    </source>
</evidence>
<keyword evidence="1" id="KW-0175">Coiled coil</keyword>
<feature type="domain" description="UBA" evidence="3">
    <location>
        <begin position="601"/>
        <end position="645"/>
    </location>
</feature>